<dbReference type="Proteomes" id="UP001597492">
    <property type="component" value="Unassembled WGS sequence"/>
</dbReference>
<protein>
    <recommendedName>
        <fullName evidence="3">Cyanophycinase</fullName>
    </recommendedName>
</protein>
<proteinExistence type="predicted"/>
<reference evidence="2" key="1">
    <citation type="journal article" date="2019" name="Int. J. Syst. Evol. Microbiol.">
        <title>The Global Catalogue of Microorganisms (GCM) 10K type strain sequencing project: providing services to taxonomists for standard genome sequencing and annotation.</title>
        <authorList>
            <consortium name="The Broad Institute Genomics Platform"/>
            <consortium name="The Broad Institute Genome Sequencing Center for Infectious Disease"/>
            <person name="Wu L."/>
            <person name="Ma J."/>
        </authorList>
    </citation>
    <scope>NUCLEOTIDE SEQUENCE [LARGE SCALE GENOMIC DNA]</scope>
    <source>
        <strain evidence="2">TISTR 1514</strain>
    </source>
</reference>
<evidence type="ECO:0000313" key="1">
    <source>
        <dbReference type="EMBL" id="MFD2758497.1"/>
    </source>
</evidence>
<dbReference type="SUPFAM" id="SSF52317">
    <property type="entry name" value="Class I glutamine amidotransferase-like"/>
    <property type="match status" value="1"/>
</dbReference>
<gene>
    <name evidence="1" type="ORF">ACFSW7_08910</name>
</gene>
<dbReference type="RefSeq" id="WP_154651503.1">
    <property type="nucleotide sequence ID" value="NZ_JBHUNE010000006.1"/>
</dbReference>
<comment type="caution">
    <text evidence="1">The sequence shown here is derived from an EMBL/GenBank/DDBJ whole genome shotgun (WGS) entry which is preliminary data.</text>
</comment>
<organism evidence="1 2">
    <name type="scientific">Gulosibacter faecalis</name>
    <dbReference type="NCBI Taxonomy" id="272240"/>
    <lineage>
        <taxon>Bacteria</taxon>
        <taxon>Bacillati</taxon>
        <taxon>Actinomycetota</taxon>
        <taxon>Actinomycetes</taxon>
        <taxon>Micrococcales</taxon>
        <taxon>Microbacteriaceae</taxon>
        <taxon>Gulosibacter</taxon>
    </lineage>
</organism>
<name>A0ABW5V1D5_9MICO</name>
<accession>A0ABW5V1D5</accession>
<dbReference type="Gene3D" id="3.40.50.880">
    <property type="match status" value="1"/>
</dbReference>
<evidence type="ECO:0008006" key="3">
    <source>
        <dbReference type="Google" id="ProtNLM"/>
    </source>
</evidence>
<dbReference type="InterPro" id="IPR029062">
    <property type="entry name" value="Class_I_gatase-like"/>
</dbReference>
<evidence type="ECO:0000313" key="2">
    <source>
        <dbReference type="Proteomes" id="UP001597492"/>
    </source>
</evidence>
<keyword evidence="2" id="KW-1185">Reference proteome</keyword>
<dbReference type="EMBL" id="JBHUNE010000006">
    <property type="protein sequence ID" value="MFD2758497.1"/>
    <property type="molecule type" value="Genomic_DNA"/>
</dbReference>
<sequence>MSVLLSGGGDPEALGPVVERLVTEVRRGTAAAPTIGVLPGGSRELIDAVTRLGSAAGVTVTELPTAPATSDVLPLNALVVGDGDAAQLLMALGEVVTDVRGLVHRGASYLGIGAGAAIAADTVLLGGSEIGGVAVGPAATDAETEVEAAAGLGLIDLTVVPAAATSGRVGLGVAAIEAELTDRILGLDLDTTLVIGEGELELLGRGSMWELSAGDDGVTVRTSRASTE</sequence>